<dbReference type="Proteomes" id="UP000011083">
    <property type="component" value="Unassembled WGS sequence"/>
</dbReference>
<accession>L8HH44</accession>
<evidence type="ECO:0000313" key="7">
    <source>
        <dbReference type="EMBL" id="ELR23766.1"/>
    </source>
</evidence>
<keyword evidence="8" id="KW-1185">Reference proteome</keyword>
<dbReference type="Pfam" id="PF03404">
    <property type="entry name" value="Mo-co_dimer"/>
    <property type="match status" value="1"/>
</dbReference>
<dbReference type="VEuPathDB" id="AmoebaDB:ACA1_196710"/>
<dbReference type="PRINTS" id="PR00407">
    <property type="entry name" value="EUMOPTERIN"/>
</dbReference>
<keyword evidence="2" id="KW-0500">Molybdenum</keyword>
<dbReference type="KEGG" id="acan:ACA1_196710"/>
<dbReference type="SUPFAM" id="SSF81296">
    <property type="entry name" value="E set domains"/>
    <property type="match status" value="1"/>
</dbReference>
<dbReference type="AlphaFoldDB" id="L8HH44"/>
<comment type="cofactor">
    <cofactor evidence="1">
        <name>Mo-molybdopterin</name>
        <dbReference type="ChEBI" id="CHEBI:71302"/>
    </cofactor>
</comment>
<dbReference type="Gene3D" id="3.90.420.10">
    <property type="entry name" value="Oxidoreductase, molybdopterin-binding domain"/>
    <property type="match status" value="1"/>
</dbReference>
<organism evidence="7 8">
    <name type="scientific">Acanthamoeba castellanii (strain ATCC 30010 / Neff)</name>
    <dbReference type="NCBI Taxonomy" id="1257118"/>
    <lineage>
        <taxon>Eukaryota</taxon>
        <taxon>Amoebozoa</taxon>
        <taxon>Discosea</taxon>
        <taxon>Longamoebia</taxon>
        <taxon>Centramoebida</taxon>
        <taxon>Acanthamoebidae</taxon>
        <taxon>Acanthamoeba</taxon>
    </lineage>
</organism>
<dbReference type="OrthoDB" id="10051395at2759"/>
<evidence type="ECO:0000313" key="8">
    <source>
        <dbReference type="Proteomes" id="UP000011083"/>
    </source>
</evidence>
<dbReference type="InterPro" id="IPR014756">
    <property type="entry name" value="Ig_E-set"/>
</dbReference>
<dbReference type="InterPro" id="IPR005066">
    <property type="entry name" value="MoCF_OxRdtse_dimer"/>
</dbReference>
<dbReference type="PANTHER" id="PTHR19372:SF7">
    <property type="entry name" value="SULFITE OXIDASE, MITOCHONDRIAL"/>
    <property type="match status" value="1"/>
</dbReference>
<dbReference type="Gene3D" id="2.60.40.650">
    <property type="match status" value="1"/>
</dbReference>
<dbReference type="GO" id="GO:0043546">
    <property type="term" value="F:molybdopterin cofactor binding"/>
    <property type="evidence" value="ECO:0007669"/>
    <property type="project" value="TreeGrafter"/>
</dbReference>
<dbReference type="Pfam" id="PF00174">
    <property type="entry name" value="Oxidored_molyb"/>
    <property type="match status" value="1"/>
</dbReference>
<dbReference type="RefSeq" id="XP_004353294.1">
    <property type="nucleotide sequence ID" value="XM_004353242.1"/>
</dbReference>
<dbReference type="GO" id="GO:0008482">
    <property type="term" value="F:sulfite oxidase activity"/>
    <property type="evidence" value="ECO:0007669"/>
    <property type="project" value="TreeGrafter"/>
</dbReference>
<name>L8HH44_ACACF</name>
<reference evidence="7 8" key="1">
    <citation type="journal article" date="2013" name="Genome Biol.">
        <title>Genome of Acanthamoeba castellanii highlights extensive lateral gene transfer and early evolution of tyrosine kinase signaling.</title>
        <authorList>
            <person name="Clarke M."/>
            <person name="Lohan A.J."/>
            <person name="Liu B."/>
            <person name="Lagkouvardos I."/>
            <person name="Roy S."/>
            <person name="Zafar N."/>
            <person name="Bertelli C."/>
            <person name="Schilde C."/>
            <person name="Kianianmomeni A."/>
            <person name="Burglin T.R."/>
            <person name="Frech C."/>
            <person name="Turcotte B."/>
            <person name="Kopec K.O."/>
            <person name="Synnott J.M."/>
            <person name="Choo C."/>
            <person name="Paponov I."/>
            <person name="Finkler A."/>
            <person name="Soon Heng Tan C."/>
            <person name="Hutchins A.P."/>
            <person name="Weinmeier T."/>
            <person name="Rattei T."/>
            <person name="Chu J.S."/>
            <person name="Gimenez G."/>
            <person name="Irimia M."/>
            <person name="Rigden D.J."/>
            <person name="Fitzpatrick D.A."/>
            <person name="Lorenzo-Morales J."/>
            <person name="Bateman A."/>
            <person name="Chiu C.H."/>
            <person name="Tang P."/>
            <person name="Hegemann P."/>
            <person name="Fromm H."/>
            <person name="Raoult D."/>
            <person name="Greub G."/>
            <person name="Miranda-Saavedra D."/>
            <person name="Chen N."/>
            <person name="Nash P."/>
            <person name="Ginger M.L."/>
            <person name="Horn M."/>
            <person name="Schaap P."/>
            <person name="Caler L."/>
            <person name="Loftus B."/>
        </authorList>
    </citation>
    <scope>NUCLEOTIDE SEQUENCE [LARGE SCALE GENOMIC DNA]</scope>
    <source>
        <strain evidence="7 8">Neff</strain>
    </source>
</reference>
<dbReference type="PANTHER" id="PTHR19372">
    <property type="entry name" value="SULFITE REDUCTASE"/>
    <property type="match status" value="1"/>
</dbReference>
<protein>
    <submittedName>
        <fullName evidence="7">Oxidoreductase molybdopterin binding domain containing protein</fullName>
    </submittedName>
</protein>
<dbReference type="GO" id="GO:0006790">
    <property type="term" value="P:sulfur compound metabolic process"/>
    <property type="evidence" value="ECO:0007669"/>
    <property type="project" value="TreeGrafter"/>
</dbReference>
<keyword evidence="3" id="KW-0479">Metal-binding</keyword>
<evidence type="ECO:0000259" key="6">
    <source>
        <dbReference type="Pfam" id="PF03404"/>
    </source>
</evidence>
<dbReference type="EMBL" id="KB007854">
    <property type="protein sequence ID" value="ELR23766.1"/>
    <property type="molecule type" value="Genomic_DNA"/>
</dbReference>
<dbReference type="InterPro" id="IPR008335">
    <property type="entry name" value="Mopterin_OxRdtase_euk"/>
</dbReference>
<evidence type="ECO:0000256" key="2">
    <source>
        <dbReference type="ARBA" id="ARBA00022505"/>
    </source>
</evidence>
<dbReference type="GeneID" id="14924757"/>
<dbReference type="GO" id="GO:0020037">
    <property type="term" value="F:heme binding"/>
    <property type="evidence" value="ECO:0007669"/>
    <property type="project" value="TreeGrafter"/>
</dbReference>
<dbReference type="SUPFAM" id="SSF56524">
    <property type="entry name" value="Oxidoreductase molybdopterin-binding domain"/>
    <property type="match status" value="1"/>
</dbReference>
<dbReference type="GO" id="GO:0030151">
    <property type="term" value="F:molybdenum ion binding"/>
    <property type="evidence" value="ECO:0007669"/>
    <property type="project" value="InterPro"/>
</dbReference>
<feature type="domain" description="Oxidoreductase molybdopterin-binding" evidence="5">
    <location>
        <begin position="68"/>
        <end position="241"/>
    </location>
</feature>
<dbReference type="InterPro" id="IPR036374">
    <property type="entry name" value="OxRdtase_Mopterin-bd_sf"/>
</dbReference>
<evidence type="ECO:0000256" key="4">
    <source>
        <dbReference type="ARBA" id="ARBA00023002"/>
    </source>
</evidence>
<dbReference type="STRING" id="1257118.L8HH44"/>
<dbReference type="InterPro" id="IPR000572">
    <property type="entry name" value="OxRdtase_Mopterin-bd_dom"/>
</dbReference>
<proteinExistence type="predicted"/>
<gene>
    <name evidence="7" type="ORF">ACA1_196710</name>
</gene>
<dbReference type="OMA" id="CESYAAN"/>
<evidence type="ECO:0000259" key="5">
    <source>
        <dbReference type="Pfam" id="PF00174"/>
    </source>
</evidence>
<feature type="domain" description="Moybdenum cofactor oxidoreductase dimerisation" evidence="6">
    <location>
        <begin position="263"/>
        <end position="372"/>
    </location>
</feature>
<evidence type="ECO:0000256" key="3">
    <source>
        <dbReference type="ARBA" id="ARBA00022723"/>
    </source>
</evidence>
<sequence>MKPGWALEMRPGMTKALDHARTVSPYHSFKKDDFTSEEVDLANRCHGHHLEGLNLEITPAGMHYLLIHFDIPTDIEEATYRLKLHGLVDRELDLSMADIRRRPRVSVPVTMECAGNGRINMKKRYWTHVPWKYGAVGTAVWTGTPLKDLLEEAGLQDKAIELLFTGLDQGVQGGEMQYYQRSLTIDDATRNEVILAYEMNGQPLLPQHGAPLRLIVPGWYGMTNVKWLDSIEAISTPFDGYQMQAYMYTRYPGDKEGERMRHLKVRSLMVPPGVPDFFTRVRLVEEGNVKLKGRAWAGPLAVKQVLVSVDGGVTWAEATLAAKGVGKFAWIAWSFEWRNARAGAKHFLMTKAIDELGNVQDNAEEWNYYAMGATVPQSVPVVVVSSAEWRITGKPLPNPPRHPKL</sequence>
<keyword evidence="4" id="KW-0560">Oxidoreductase</keyword>
<evidence type="ECO:0000256" key="1">
    <source>
        <dbReference type="ARBA" id="ARBA00001924"/>
    </source>
</evidence>
<dbReference type="CDD" id="cd02110">
    <property type="entry name" value="SO_family_Moco_dimer"/>
    <property type="match status" value="1"/>
</dbReference>